<sequence length="183" mass="20290">MAEPRNRYSAVSLTLHWVIAAMVIGQVLLIMAHDATEGPASREFVNLHKSVGLTILVLTLARIGWRLANPAPPLPDHIKPWAKILARTTHVGFYVMLLAMPLVGWAASSAAGRDILWFGLLQWPLLPIGGGRDMARDLMDVHSLGAKVVYILIFLHVAGALKHQFVDRDNVLHRMLPIIPRRP</sequence>
<comment type="subcellular location">
    <subcellularLocation>
        <location evidence="2">Cell membrane</location>
        <topology evidence="2">Multi-pass membrane protein</topology>
    </subcellularLocation>
</comment>
<evidence type="ECO:0000256" key="10">
    <source>
        <dbReference type="ARBA" id="ARBA00023004"/>
    </source>
</evidence>
<evidence type="ECO:0000256" key="4">
    <source>
        <dbReference type="ARBA" id="ARBA00022475"/>
    </source>
</evidence>
<dbReference type="PANTHER" id="PTHR30529">
    <property type="entry name" value="CYTOCHROME B561"/>
    <property type="match status" value="1"/>
</dbReference>
<keyword evidence="10" id="KW-0408">Iron</keyword>
<dbReference type="InterPro" id="IPR052168">
    <property type="entry name" value="Cytochrome_b561_oxidase"/>
</dbReference>
<name>A0A7W6NPZ8_9CAUL</name>
<feature type="transmembrane region" description="Helical" evidence="13">
    <location>
        <begin position="84"/>
        <end position="103"/>
    </location>
</feature>
<evidence type="ECO:0000256" key="12">
    <source>
        <dbReference type="ARBA" id="ARBA00037975"/>
    </source>
</evidence>
<dbReference type="GO" id="GO:0005886">
    <property type="term" value="C:plasma membrane"/>
    <property type="evidence" value="ECO:0007669"/>
    <property type="project" value="UniProtKB-SubCell"/>
</dbReference>
<keyword evidence="7" id="KW-0479">Metal-binding</keyword>
<evidence type="ECO:0000259" key="14">
    <source>
        <dbReference type="Pfam" id="PF01292"/>
    </source>
</evidence>
<evidence type="ECO:0000256" key="3">
    <source>
        <dbReference type="ARBA" id="ARBA00022448"/>
    </source>
</evidence>
<evidence type="ECO:0000313" key="16">
    <source>
        <dbReference type="Proteomes" id="UP000529946"/>
    </source>
</evidence>
<dbReference type="GO" id="GO:0046872">
    <property type="term" value="F:metal ion binding"/>
    <property type="evidence" value="ECO:0007669"/>
    <property type="project" value="UniProtKB-KW"/>
</dbReference>
<evidence type="ECO:0000256" key="11">
    <source>
        <dbReference type="ARBA" id="ARBA00023136"/>
    </source>
</evidence>
<feature type="domain" description="Cytochrome b561 bacterial/Ni-hydrogenase" evidence="14">
    <location>
        <begin position="7"/>
        <end position="177"/>
    </location>
</feature>
<comment type="cofactor">
    <cofactor evidence="1">
        <name>heme b</name>
        <dbReference type="ChEBI" id="CHEBI:60344"/>
    </cofactor>
</comment>
<evidence type="ECO:0000256" key="2">
    <source>
        <dbReference type="ARBA" id="ARBA00004651"/>
    </source>
</evidence>
<reference evidence="15 16" key="1">
    <citation type="submission" date="2020-08" db="EMBL/GenBank/DDBJ databases">
        <title>Genomic Encyclopedia of Type Strains, Phase IV (KMG-IV): sequencing the most valuable type-strain genomes for metagenomic binning, comparative biology and taxonomic classification.</title>
        <authorList>
            <person name="Goeker M."/>
        </authorList>
    </citation>
    <scope>NUCLEOTIDE SEQUENCE [LARGE SCALE GENOMIC DNA]</scope>
    <source>
        <strain evidence="15 16">DSM 23960</strain>
    </source>
</reference>
<comment type="similarity">
    <text evidence="12">Belongs to the cytochrome b561 family.</text>
</comment>
<dbReference type="GO" id="GO:0009055">
    <property type="term" value="F:electron transfer activity"/>
    <property type="evidence" value="ECO:0007669"/>
    <property type="project" value="InterPro"/>
</dbReference>
<evidence type="ECO:0000256" key="7">
    <source>
        <dbReference type="ARBA" id="ARBA00022723"/>
    </source>
</evidence>
<accession>A0A7W6NPZ8</accession>
<dbReference type="EMBL" id="JACIDM010000002">
    <property type="protein sequence ID" value="MBB4083388.1"/>
    <property type="molecule type" value="Genomic_DNA"/>
</dbReference>
<protein>
    <submittedName>
        <fullName evidence="15">Cytochrome b561</fullName>
    </submittedName>
</protein>
<evidence type="ECO:0000256" key="9">
    <source>
        <dbReference type="ARBA" id="ARBA00022989"/>
    </source>
</evidence>
<dbReference type="InterPro" id="IPR011577">
    <property type="entry name" value="Cyt_b561_bac/Ni-Hgenase"/>
</dbReference>
<dbReference type="Pfam" id="PF01292">
    <property type="entry name" value="Ni_hydr_CYTB"/>
    <property type="match status" value="1"/>
</dbReference>
<organism evidence="15 16">
    <name type="scientific">Brevundimonas lenta</name>
    <dbReference type="NCBI Taxonomy" id="424796"/>
    <lineage>
        <taxon>Bacteria</taxon>
        <taxon>Pseudomonadati</taxon>
        <taxon>Pseudomonadota</taxon>
        <taxon>Alphaproteobacteria</taxon>
        <taxon>Caulobacterales</taxon>
        <taxon>Caulobacteraceae</taxon>
        <taxon>Brevundimonas</taxon>
    </lineage>
</organism>
<keyword evidence="16" id="KW-1185">Reference proteome</keyword>
<dbReference type="RefSeq" id="WP_183204483.1">
    <property type="nucleotide sequence ID" value="NZ_BAAAER010000009.1"/>
</dbReference>
<gene>
    <name evidence="15" type="ORF">GGR12_002254</name>
</gene>
<dbReference type="GO" id="GO:0020037">
    <property type="term" value="F:heme binding"/>
    <property type="evidence" value="ECO:0007669"/>
    <property type="project" value="TreeGrafter"/>
</dbReference>
<feature type="transmembrane region" description="Helical" evidence="13">
    <location>
        <begin position="44"/>
        <end position="63"/>
    </location>
</feature>
<evidence type="ECO:0000313" key="15">
    <source>
        <dbReference type="EMBL" id="MBB4083388.1"/>
    </source>
</evidence>
<dbReference type="GO" id="GO:0022904">
    <property type="term" value="P:respiratory electron transport chain"/>
    <property type="evidence" value="ECO:0007669"/>
    <property type="project" value="InterPro"/>
</dbReference>
<keyword evidence="5" id="KW-0349">Heme</keyword>
<keyword evidence="8" id="KW-0249">Electron transport</keyword>
<keyword evidence="9 13" id="KW-1133">Transmembrane helix</keyword>
<keyword evidence="11 13" id="KW-0472">Membrane</keyword>
<keyword evidence="6 13" id="KW-0812">Transmembrane</keyword>
<dbReference type="AlphaFoldDB" id="A0A7W6NPZ8"/>
<comment type="caution">
    <text evidence="15">The sequence shown here is derived from an EMBL/GenBank/DDBJ whole genome shotgun (WGS) entry which is preliminary data.</text>
</comment>
<evidence type="ECO:0000256" key="13">
    <source>
        <dbReference type="SAM" id="Phobius"/>
    </source>
</evidence>
<dbReference type="PANTHER" id="PTHR30529:SF1">
    <property type="entry name" value="CYTOCHROME B561 HOMOLOG 2"/>
    <property type="match status" value="1"/>
</dbReference>
<keyword evidence="3" id="KW-0813">Transport</keyword>
<evidence type="ECO:0000256" key="1">
    <source>
        <dbReference type="ARBA" id="ARBA00001970"/>
    </source>
</evidence>
<evidence type="ECO:0000256" key="6">
    <source>
        <dbReference type="ARBA" id="ARBA00022692"/>
    </source>
</evidence>
<feature type="transmembrane region" description="Helical" evidence="13">
    <location>
        <begin position="12"/>
        <end position="32"/>
    </location>
</feature>
<dbReference type="SUPFAM" id="SSF81342">
    <property type="entry name" value="Transmembrane di-heme cytochromes"/>
    <property type="match status" value="1"/>
</dbReference>
<proteinExistence type="inferred from homology"/>
<dbReference type="InterPro" id="IPR016174">
    <property type="entry name" value="Di-haem_cyt_TM"/>
</dbReference>
<evidence type="ECO:0000256" key="8">
    <source>
        <dbReference type="ARBA" id="ARBA00022982"/>
    </source>
</evidence>
<evidence type="ECO:0000256" key="5">
    <source>
        <dbReference type="ARBA" id="ARBA00022617"/>
    </source>
</evidence>
<keyword evidence="4" id="KW-1003">Cell membrane</keyword>
<dbReference type="Proteomes" id="UP000529946">
    <property type="component" value="Unassembled WGS sequence"/>
</dbReference>
<feature type="transmembrane region" description="Helical" evidence="13">
    <location>
        <begin position="144"/>
        <end position="161"/>
    </location>
</feature>